<feature type="domain" description="DUF218" evidence="1">
    <location>
        <begin position="41"/>
        <end position="166"/>
    </location>
</feature>
<sequence length="191" mass="21733">MKKLKLLLIVISCMVAFLTIHLIWTVTDGLTDENKSAQIGVVLGNKVNEDGTPSARLQARLDKALELYENGLVEKVIVSGGIGKEGYDEAAVMSDYLEQEGMKAEDIIEDNNGYNTRITAENAAQIIKEENLKIDQVFVISQFYHISRTKLAFKQEGFETVFGAHADYWEWRDIYSTIREIPAYYKYLLQR</sequence>
<name>A0A1H9P5Y3_9BACI</name>
<keyword evidence="3" id="KW-1185">Reference proteome</keyword>
<dbReference type="Gene3D" id="3.40.50.620">
    <property type="entry name" value="HUPs"/>
    <property type="match status" value="1"/>
</dbReference>
<dbReference type="InterPro" id="IPR003848">
    <property type="entry name" value="DUF218"/>
</dbReference>
<dbReference type="Proteomes" id="UP000199687">
    <property type="component" value="Unassembled WGS sequence"/>
</dbReference>
<dbReference type="InterPro" id="IPR051599">
    <property type="entry name" value="Cell_Envelope_Assoc"/>
</dbReference>
<dbReference type="EMBL" id="FOGL01000004">
    <property type="protein sequence ID" value="SER43497.1"/>
    <property type="molecule type" value="Genomic_DNA"/>
</dbReference>
<accession>A0A1H9P5Y3</accession>
<dbReference type="OrthoDB" id="9782395at2"/>
<dbReference type="InterPro" id="IPR014729">
    <property type="entry name" value="Rossmann-like_a/b/a_fold"/>
</dbReference>
<dbReference type="GO" id="GO:0005886">
    <property type="term" value="C:plasma membrane"/>
    <property type="evidence" value="ECO:0007669"/>
    <property type="project" value="TreeGrafter"/>
</dbReference>
<protein>
    <submittedName>
        <fullName evidence="2">Protein SanA, affects membrane permeability for vancomycin</fullName>
    </submittedName>
</protein>
<dbReference type="CDD" id="cd06259">
    <property type="entry name" value="YdcF-like"/>
    <property type="match status" value="1"/>
</dbReference>
<reference evidence="2 3" key="1">
    <citation type="submission" date="2016-10" db="EMBL/GenBank/DDBJ databases">
        <authorList>
            <person name="de Groot N.N."/>
        </authorList>
    </citation>
    <scope>NUCLEOTIDE SEQUENCE [LARGE SCALE GENOMIC DNA]</scope>
    <source>
        <strain evidence="2 3">CGMCC 1.7727</strain>
    </source>
</reference>
<proteinExistence type="predicted"/>
<dbReference type="PANTHER" id="PTHR30336:SF20">
    <property type="entry name" value="DUF218 DOMAIN-CONTAINING PROTEIN"/>
    <property type="match status" value="1"/>
</dbReference>
<evidence type="ECO:0000259" key="1">
    <source>
        <dbReference type="Pfam" id="PF02698"/>
    </source>
</evidence>
<organism evidence="2 3">
    <name type="scientific">Gracilibacillus ureilyticus</name>
    <dbReference type="NCBI Taxonomy" id="531814"/>
    <lineage>
        <taxon>Bacteria</taxon>
        <taxon>Bacillati</taxon>
        <taxon>Bacillota</taxon>
        <taxon>Bacilli</taxon>
        <taxon>Bacillales</taxon>
        <taxon>Bacillaceae</taxon>
        <taxon>Gracilibacillus</taxon>
    </lineage>
</organism>
<dbReference type="Pfam" id="PF02698">
    <property type="entry name" value="DUF218"/>
    <property type="match status" value="1"/>
</dbReference>
<dbReference type="RefSeq" id="WP_089740006.1">
    <property type="nucleotide sequence ID" value="NZ_FOGL01000004.1"/>
</dbReference>
<evidence type="ECO:0000313" key="2">
    <source>
        <dbReference type="EMBL" id="SER43497.1"/>
    </source>
</evidence>
<evidence type="ECO:0000313" key="3">
    <source>
        <dbReference type="Proteomes" id="UP000199687"/>
    </source>
</evidence>
<dbReference type="AlphaFoldDB" id="A0A1H9P5Y3"/>
<dbReference type="PANTHER" id="PTHR30336">
    <property type="entry name" value="INNER MEMBRANE PROTEIN, PROBABLE PERMEASE"/>
    <property type="match status" value="1"/>
</dbReference>
<gene>
    <name evidence="2" type="ORF">SAMN04487944_104109</name>
</gene>